<dbReference type="Pfam" id="PF02801">
    <property type="entry name" value="Ketoacyl-synt_C"/>
    <property type="match status" value="1"/>
</dbReference>
<dbReference type="GO" id="GO:0016491">
    <property type="term" value="F:oxidoreductase activity"/>
    <property type="evidence" value="ECO:0007669"/>
    <property type="project" value="UniProtKB-KW"/>
</dbReference>
<dbReference type="InterPro" id="IPR049552">
    <property type="entry name" value="PKS_DH_N"/>
</dbReference>
<dbReference type="Pfam" id="PF00550">
    <property type="entry name" value="PP-binding"/>
    <property type="match status" value="1"/>
</dbReference>
<keyword evidence="7" id="KW-0012">Acyltransferase</keyword>
<dbReference type="InterPro" id="IPR036736">
    <property type="entry name" value="ACP-like_sf"/>
</dbReference>
<dbReference type="GO" id="GO:0006633">
    <property type="term" value="P:fatty acid biosynthetic process"/>
    <property type="evidence" value="ECO:0007669"/>
    <property type="project" value="InterPro"/>
</dbReference>
<sequence length="2419" mass="265515">MHIVDGVSPEDEPSGLLYGGSPSGAPNDLSEQPDSCGNSVVAEPIAIIGIGCRLPGGVNSASKLWDFLRDGKSGQCKVPPDRFNVDAFYHPKGLGRPGSMHTVGGYFLQEDPRDFEPEFFGINPLEATQMDPQQRKLLEVVFEAFESAGATLEDVSGANIGCYVGNFTYDFQVMQSRDAEYLHRYSATGMGATILGNRISHTFNLKGPSLVLDTACSSSLYSLHVACCALALRECDGAVVAGTNLIQSPDQHLSIMKAGVLSGTSTCHTFSTAADGYGRADGVGCLFIKRLADAIRDNDPIRGVIRGTAVNSNGKTPGITLPSSNEQEAVIRKAYARAGLRFDDTIYVECHGTGTPVGDPIEVEGISRVFSQSPKCQRDGQPLLIGSVKTNFGHSEAASGLTSVMKTVLAMEQGAIPGTIGVKSVNPKIKTGEWRISIVKELTPWPSSALVRRAGINSFGYGGANAHAIIESADVHLTAINGSRDKWDGYHPQAYLIPVSASRQASLERRVKELRRHISQNPVEIGDLVYTLSQRRSHLSNRGFFLARAQTLTEVIKIENLQTLPSGATTAAADRKYAFVFTGQGAQWPEMGKGLYNQYPIFANTIMEMDDVLRNLPDHAPQWTLKDTMFEPSKTSEIHDAARSQPICTALQVALVVLLNSWDIVPSAVVGHSSGEIAAAFAAGRISAAEAIIAAYFRGYAVGQLPANGGMMAVGLRHEAAVEEIAVGSLQGRIRVACVNSPESVTLSGDLDAVESLVQSLSARKLFARKLNTGGKAYHSHHMIAIGDLYENLLSKSLRMLSGKTTKLKLDTPVRWVSSVTGEEYSDVPAGQYWRANLENPVLFSDAVEGILKFNEKYEFIEIGPHSALEMPIKQIQQKVNDQSPYSSAMIRFKNNVDSILSVVGQLYLRHHRINWAKVNHLQIGSTDQRRFQVVHSLPPYPWTYEDRLWHESRLSSEFRHRKFLRHELLGSQVPGGNGLEMSWRNILKLADVQWLESHKLQETIVFPGAAYITMAVEAMRQIAVGKSLPVSIQNIAYKLRNVKILSALPISAQPTAEVELFTSLRPSPITSASVSKQWWDFNIVSHEASVSTTRATGTISFSPASDSVEPQCTISLPDLEPSEPRVWYKSLVRVGLNFGPDFQSIESFETPSTRNRRICRAKAPFIQDYKDEYHQYIIHPITLDAMLQTSIVASCSGEARTLHAKVPVSVGEILIQTPNTTLTGDSSCHIESEVRVVGFGTAEGKAELITETGRLVAQLHDLKMVPYNGVSQLGQDDTARHPMLRVLWKPDIHRLPLVSPESLSTVFEEFATSIGESLDITNEGLVKVKACLDWISHKHPGLRVMELGNRNYLTTNHVIDFLDGSSAFPRLQSYVCGHISDDGNVYGSQIDIAKGLDGPFNNDDHARISAEEQFDVVLIMATETESYLKIRNAEIKQYISEGGILLGLLHTKETPPNLEPDFNVVKVDLSLGNGQLILACRTRNSETKEILRDASSILIVDRGENVLGSAIVNELSQWVEKEVTRISLDAVSKSHVPPGSLVISLLEYEEPLLARSSGDDMEKIKIITDNAARLIWVTSGDLIQGSRPEFGLVLGLSRAVMTEQPSLKWLTFDIDDVAASPQQTTQNILSALSSTTSGAQDDYEFVQKDGVIYVSRFAPDDNLNKIFRQAQGNEHLDISVKEAKPVQLDIKETGNFDTIYFKQVMVPAILDPMDVQISLRTVSLNAKDYYVLGGKTETKDATCTLESCGVVDRVGSGVSDLSPGDRVVVMAPGFFRTSEIFPSWACQKLQDDESFDAMCTLPLVYATALYGLRDRANLQAGESVLIHSAAGGLGIAAINVARLLGAKEIFATVSSEEKRDYLVKTFRLKTENIFSSRDTSFLQGIMKATNGEGVNVVLNSLVGDLLHASWKCCSSFGRLIEVGKRDLVDCGKLEMEEFLRNVTFTAFDVTQLYYHPSPAYNRKWAQLLKDVLHLFRTGQIGEIGRVKIFDVSEITNAFRYFSAQNRIGKVVISLENPEARVRVRPLRYRTTFNPSKSYIMVGCLGGLGRSISRWMVSRGARKFVFLGRSGNDRPSAQRLISDLERQGAKCTVIRGDVSIKADVDAVVAAVDGKIGGVIQAAMGLHEALWTAMSNEDWHTSIDPKLTGTWNLHHAIQGKDDELEFFFMTSSISGSVGTATEANYCAANYFLDVFARYRRSRGLPANAVGLGMISEVGYLHENPDIEALLLRKGIQAINEDELIQIIDIALSDGQGNQQISSCRFDTGAQAHILTGLEPFGLKELRKQGWEGIYPTLHDPRAVLINRVLEGENTVSFKGHSSRLQADVLQALQDGDSPFQVILAHIAQRFSNLVLLPLEKVDVNKQLSSYGMDSMIAAEFRSWFYQAFQVDVPFLDLMGPTASIQTLSQTVFAEIEQELS</sequence>
<keyword evidence="3" id="KW-0808">Transferase</keyword>
<keyword evidence="6" id="KW-0511">Multifunctional enzyme</keyword>
<dbReference type="SMART" id="SM00826">
    <property type="entry name" value="PKS_DH"/>
    <property type="match status" value="1"/>
</dbReference>
<dbReference type="InterPro" id="IPR009081">
    <property type="entry name" value="PP-bd_ACP"/>
</dbReference>
<evidence type="ECO:0000256" key="9">
    <source>
        <dbReference type="SAM" id="MobiDB-lite"/>
    </source>
</evidence>
<dbReference type="PANTHER" id="PTHR43775:SF50">
    <property type="entry name" value="HIGHLY REDUCING POLYKETIDE SYNTHASE SRDA"/>
    <property type="match status" value="1"/>
</dbReference>
<gene>
    <name evidence="13" type="ORF">Z518_01174</name>
</gene>
<dbReference type="SMART" id="SM00829">
    <property type="entry name" value="PKS_ER"/>
    <property type="match status" value="1"/>
</dbReference>
<dbReference type="InterPro" id="IPR014043">
    <property type="entry name" value="Acyl_transferase_dom"/>
</dbReference>
<dbReference type="InterPro" id="IPR049900">
    <property type="entry name" value="PKS_mFAS_DH"/>
</dbReference>
<dbReference type="SUPFAM" id="SSF55048">
    <property type="entry name" value="Probable ACP-binding domain of malonyl-CoA ACP transacylase"/>
    <property type="match status" value="1"/>
</dbReference>
<evidence type="ECO:0000256" key="2">
    <source>
        <dbReference type="ARBA" id="ARBA00022553"/>
    </source>
</evidence>
<dbReference type="SMART" id="SM00825">
    <property type="entry name" value="PKS_KS"/>
    <property type="match status" value="1"/>
</dbReference>
<organism evidence="13 14">
    <name type="scientific">Rhinocladiella mackenziei CBS 650.93</name>
    <dbReference type="NCBI Taxonomy" id="1442369"/>
    <lineage>
        <taxon>Eukaryota</taxon>
        <taxon>Fungi</taxon>
        <taxon>Dikarya</taxon>
        <taxon>Ascomycota</taxon>
        <taxon>Pezizomycotina</taxon>
        <taxon>Eurotiomycetes</taxon>
        <taxon>Chaetothyriomycetidae</taxon>
        <taxon>Chaetothyriales</taxon>
        <taxon>Herpotrichiellaceae</taxon>
        <taxon>Rhinocladiella</taxon>
    </lineage>
</organism>
<dbReference type="GeneID" id="25289245"/>
<dbReference type="Gene3D" id="3.90.180.10">
    <property type="entry name" value="Medium-chain alcohol dehydrogenases, catalytic domain"/>
    <property type="match status" value="1"/>
</dbReference>
<dbReference type="Gene3D" id="3.10.129.110">
    <property type="entry name" value="Polyketide synthase dehydratase"/>
    <property type="match status" value="1"/>
</dbReference>
<feature type="active site" description="Proton acceptor; for dehydratase activity" evidence="8">
    <location>
        <position position="999"/>
    </location>
</feature>
<dbReference type="Pfam" id="PF14765">
    <property type="entry name" value="PS-DH"/>
    <property type="match status" value="1"/>
</dbReference>
<evidence type="ECO:0000256" key="6">
    <source>
        <dbReference type="ARBA" id="ARBA00023268"/>
    </source>
</evidence>
<feature type="region of interest" description="C-terminal hotdog fold" evidence="8">
    <location>
        <begin position="1120"/>
        <end position="1274"/>
    </location>
</feature>
<dbReference type="InterPro" id="IPR014030">
    <property type="entry name" value="Ketoacyl_synth_N"/>
</dbReference>
<dbReference type="PROSITE" id="PS52019">
    <property type="entry name" value="PKS_MFAS_DH"/>
    <property type="match status" value="1"/>
</dbReference>
<feature type="region of interest" description="N-terminal hotdog fold" evidence="8">
    <location>
        <begin position="967"/>
        <end position="1107"/>
    </location>
</feature>
<dbReference type="CDD" id="cd00833">
    <property type="entry name" value="PKS"/>
    <property type="match status" value="1"/>
</dbReference>
<evidence type="ECO:0000256" key="7">
    <source>
        <dbReference type="ARBA" id="ARBA00023315"/>
    </source>
</evidence>
<evidence type="ECO:0000256" key="4">
    <source>
        <dbReference type="ARBA" id="ARBA00022857"/>
    </source>
</evidence>
<dbReference type="Pfam" id="PF00109">
    <property type="entry name" value="ketoacyl-synt"/>
    <property type="match status" value="1"/>
</dbReference>
<dbReference type="SMART" id="SM00827">
    <property type="entry name" value="PKS_AT"/>
    <property type="match status" value="1"/>
</dbReference>
<dbReference type="Gene3D" id="3.40.47.10">
    <property type="match status" value="1"/>
</dbReference>
<dbReference type="Pfam" id="PF08240">
    <property type="entry name" value="ADH_N"/>
    <property type="match status" value="1"/>
</dbReference>
<dbReference type="SUPFAM" id="SSF50129">
    <property type="entry name" value="GroES-like"/>
    <property type="match status" value="1"/>
</dbReference>
<keyword evidence="5" id="KW-0560">Oxidoreductase</keyword>
<evidence type="ECO:0000256" key="3">
    <source>
        <dbReference type="ARBA" id="ARBA00022679"/>
    </source>
</evidence>
<feature type="domain" description="Carrier" evidence="10">
    <location>
        <begin position="2336"/>
        <end position="2414"/>
    </location>
</feature>
<dbReference type="SUPFAM" id="SSF53901">
    <property type="entry name" value="Thiolase-like"/>
    <property type="match status" value="1"/>
</dbReference>
<dbReference type="GO" id="GO:0004315">
    <property type="term" value="F:3-oxoacyl-[acyl-carrier-protein] synthase activity"/>
    <property type="evidence" value="ECO:0007669"/>
    <property type="project" value="InterPro"/>
</dbReference>
<evidence type="ECO:0000256" key="5">
    <source>
        <dbReference type="ARBA" id="ARBA00023002"/>
    </source>
</evidence>
<dbReference type="InterPro" id="IPR018201">
    <property type="entry name" value="Ketoacyl_synth_AS"/>
</dbReference>
<dbReference type="SMART" id="SM00822">
    <property type="entry name" value="PKS_KR"/>
    <property type="match status" value="1"/>
</dbReference>
<evidence type="ECO:0000313" key="13">
    <source>
        <dbReference type="EMBL" id="KIX10093.1"/>
    </source>
</evidence>
<dbReference type="GO" id="GO:1901336">
    <property type="term" value="P:lactone biosynthetic process"/>
    <property type="evidence" value="ECO:0007669"/>
    <property type="project" value="UniProtKB-ARBA"/>
</dbReference>
<dbReference type="PANTHER" id="PTHR43775">
    <property type="entry name" value="FATTY ACID SYNTHASE"/>
    <property type="match status" value="1"/>
</dbReference>
<evidence type="ECO:0000259" key="11">
    <source>
        <dbReference type="PROSITE" id="PS52004"/>
    </source>
</evidence>
<feature type="region of interest" description="Disordered" evidence="9">
    <location>
        <begin position="1"/>
        <end position="36"/>
    </location>
</feature>
<reference evidence="13 14" key="1">
    <citation type="submission" date="2015-01" db="EMBL/GenBank/DDBJ databases">
        <title>The Genome Sequence of Rhinocladiella mackenzie CBS 650.93.</title>
        <authorList>
            <consortium name="The Broad Institute Genomics Platform"/>
            <person name="Cuomo C."/>
            <person name="de Hoog S."/>
            <person name="Gorbushina A."/>
            <person name="Stielow B."/>
            <person name="Teixiera M."/>
            <person name="Abouelleil A."/>
            <person name="Chapman S.B."/>
            <person name="Priest M."/>
            <person name="Young S.K."/>
            <person name="Wortman J."/>
            <person name="Nusbaum C."/>
            <person name="Birren B."/>
        </authorList>
    </citation>
    <scope>NUCLEOTIDE SEQUENCE [LARGE SCALE GENOMIC DNA]</scope>
    <source>
        <strain evidence="13 14">CBS 650.93</strain>
    </source>
</reference>
<dbReference type="FunFam" id="3.40.50.720:FF:000209">
    <property type="entry name" value="Polyketide synthase Pks12"/>
    <property type="match status" value="1"/>
</dbReference>
<dbReference type="InterPro" id="IPR036291">
    <property type="entry name" value="NAD(P)-bd_dom_sf"/>
</dbReference>
<dbReference type="InterPro" id="IPR013968">
    <property type="entry name" value="PKS_KR"/>
</dbReference>
<keyword evidence="4" id="KW-0521">NADP</keyword>
<dbReference type="InterPro" id="IPR050091">
    <property type="entry name" value="PKS_NRPS_Biosynth_Enz"/>
</dbReference>
<dbReference type="InterPro" id="IPR001227">
    <property type="entry name" value="Ac_transferase_dom_sf"/>
</dbReference>
<dbReference type="Pfam" id="PF16197">
    <property type="entry name" value="KAsynt_C_assoc"/>
    <property type="match status" value="1"/>
</dbReference>
<dbReference type="InterPro" id="IPR020843">
    <property type="entry name" value="ER"/>
</dbReference>
<dbReference type="Pfam" id="PF21089">
    <property type="entry name" value="PKS_DH_N"/>
    <property type="match status" value="1"/>
</dbReference>
<dbReference type="InterPro" id="IPR013154">
    <property type="entry name" value="ADH-like_N"/>
</dbReference>
<keyword evidence="1" id="KW-0596">Phosphopantetheine</keyword>
<feature type="active site" description="Proton donor; for dehydratase activity" evidence="8">
    <location>
        <position position="1185"/>
    </location>
</feature>
<evidence type="ECO:0008006" key="15">
    <source>
        <dbReference type="Google" id="ProtNLM"/>
    </source>
</evidence>
<dbReference type="RefSeq" id="XP_013277229.1">
    <property type="nucleotide sequence ID" value="XM_013421775.1"/>
</dbReference>
<dbReference type="PROSITE" id="PS52004">
    <property type="entry name" value="KS3_2"/>
    <property type="match status" value="1"/>
</dbReference>
<dbReference type="InterPro" id="IPR020841">
    <property type="entry name" value="PKS_Beta-ketoAc_synthase_dom"/>
</dbReference>
<dbReference type="EMBL" id="KN847475">
    <property type="protein sequence ID" value="KIX10093.1"/>
    <property type="molecule type" value="Genomic_DNA"/>
</dbReference>
<dbReference type="InterPro" id="IPR016039">
    <property type="entry name" value="Thiolase-like"/>
</dbReference>
<dbReference type="InterPro" id="IPR013149">
    <property type="entry name" value="ADH-like_C"/>
</dbReference>
<dbReference type="PROSITE" id="PS50075">
    <property type="entry name" value="CARRIER"/>
    <property type="match status" value="1"/>
</dbReference>
<dbReference type="InterPro" id="IPR020807">
    <property type="entry name" value="PKS_DH"/>
</dbReference>
<name>A0A0D2HHH0_9EURO</name>
<evidence type="ECO:0000313" key="14">
    <source>
        <dbReference type="Proteomes" id="UP000053617"/>
    </source>
</evidence>
<accession>A0A0D2HHH0</accession>
<dbReference type="InterPro" id="IPR042104">
    <property type="entry name" value="PKS_dehydratase_sf"/>
</dbReference>
<feature type="domain" description="Ketosynthase family 3 (KS3)" evidence="11">
    <location>
        <begin position="42"/>
        <end position="472"/>
    </location>
</feature>
<dbReference type="CDD" id="cd05195">
    <property type="entry name" value="enoyl_red"/>
    <property type="match status" value="1"/>
</dbReference>
<dbReference type="InterPro" id="IPR057326">
    <property type="entry name" value="KR_dom"/>
</dbReference>
<dbReference type="InterPro" id="IPR032821">
    <property type="entry name" value="PKS_assoc"/>
</dbReference>
<dbReference type="GO" id="GO:0004312">
    <property type="term" value="F:fatty acid synthase activity"/>
    <property type="evidence" value="ECO:0007669"/>
    <property type="project" value="TreeGrafter"/>
</dbReference>
<dbReference type="Gene3D" id="3.40.50.720">
    <property type="entry name" value="NAD(P)-binding Rossmann-like Domain"/>
    <property type="match status" value="1"/>
</dbReference>
<dbReference type="Proteomes" id="UP000053617">
    <property type="component" value="Unassembled WGS sequence"/>
</dbReference>
<dbReference type="InterPro" id="IPR016036">
    <property type="entry name" value="Malonyl_transacylase_ACP-bd"/>
</dbReference>
<keyword evidence="2" id="KW-0597">Phosphoprotein</keyword>
<dbReference type="Pfam" id="PF08659">
    <property type="entry name" value="KR"/>
    <property type="match status" value="1"/>
</dbReference>
<dbReference type="Pfam" id="PF00698">
    <property type="entry name" value="Acyl_transf_1"/>
    <property type="match status" value="1"/>
</dbReference>
<dbReference type="Pfam" id="PF00107">
    <property type="entry name" value="ADH_zinc_N"/>
    <property type="match status" value="1"/>
</dbReference>
<dbReference type="OrthoDB" id="329835at2759"/>
<dbReference type="InterPro" id="IPR014031">
    <property type="entry name" value="Ketoacyl_synth_C"/>
</dbReference>
<dbReference type="SUPFAM" id="SSF52151">
    <property type="entry name" value="FabD/lysophospholipase-like"/>
    <property type="match status" value="1"/>
</dbReference>
<keyword evidence="14" id="KW-1185">Reference proteome</keyword>
<dbReference type="SUPFAM" id="SSF47336">
    <property type="entry name" value="ACP-like"/>
    <property type="match status" value="1"/>
</dbReference>
<dbReference type="STRING" id="1442369.A0A0D2HHH0"/>
<evidence type="ECO:0000259" key="12">
    <source>
        <dbReference type="PROSITE" id="PS52019"/>
    </source>
</evidence>
<dbReference type="InterPro" id="IPR049551">
    <property type="entry name" value="PKS_DH_C"/>
</dbReference>
<dbReference type="VEuPathDB" id="FungiDB:Z518_01174"/>
<dbReference type="PROSITE" id="PS00606">
    <property type="entry name" value="KS3_1"/>
    <property type="match status" value="1"/>
</dbReference>
<dbReference type="InterPro" id="IPR016035">
    <property type="entry name" value="Acyl_Trfase/lysoPLipase"/>
</dbReference>
<evidence type="ECO:0000259" key="10">
    <source>
        <dbReference type="PROSITE" id="PS50075"/>
    </source>
</evidence>
<dbReference type="Gene3D" id="3.40.366.10">
    <property type="entry name" value="Malonyl-Coenzyme A Acyl Carrier Protein, domain 2"/>
    <property type="match status" value="1"/>
</dbReference>
<dbReference type="GO" id="GO:0044550">
    <property type="term" value="P:secondary metabolite biosynthetic process"/>
    <property type="evidence" value="ECO:0007669"/>
    <property type="project" value="UniProtKB-ARBA"/>
</dbReference>
<feature type="domain" description="PKS/mFAS DH" evidence="12">
    <location>
        <begin position="967"/>
        <end position="1274"/>
    </location>
</feature>
<protein>
    <recommendedName>
        <fullName evidence="15">Carrier domain-containing protein</fullName>
    </recommendedName>
</protein>
<dbReference type="HOGENOM" id="CLU_000022_31_4_1"/>
<evidence type="ECO:0000256" key="1">
    <source>
        <dbReference type="ARBA" id="ARBA00022450"/>
    </source>
</evidence>
<proteinExistence type="predicted"/>
<dbReference type="InterPro" id="IPR011032">
    <property type="entry name" value="GroES-like_sf"/>
</dbReference>
<evidence type="ECO:0000256" key="8">
    <source>
        <dbReference type="PROSITE-ProRule" id="PRU01363"/>
    </source>
</evidence>
<dbReference type="SUPFAM" id="SSF51735">
    <property type="entry name" value="NAD(P)-binding Rossmann-fold domains"/>
    <property type="match status" value="2"/>
</dbReference>